<evidence type="ECO:0000256" key="2">
    <source>
        <dbReference type="SAM" id="MobiDB-lite"/>
    </source>
</evidence>
<proteinExistence type="inferred from homology"/>
<keyword evidence="1" id="KW-0813">Transport</keyword>
<name>A0A9K3LFC7_9STRA</name>
<comment type="caution">
    <text evidence="4">The sequence shown here is derived from an EMBL/GenBank/DDBJ whole genome shotgun (WGS) entry which is preliminary data.</text>
</comment>
<keyword evidence="1 3" id="KW-0812">Transmembrane</keyword>
<comment type="subcellular location">
    <subcellularLocation>
        <location evidence="1">Membrane</location>
        <topology evidence="1">Multi-pass membrane protein</topology>
    </subcellularLocation>
</comment>
<protein>
    <submittedName>
        <fullName evidence="4">Inward rectifier potassium channel</fullName>
    </submittedName>
</protein>
<accession>A0A9K3LFC7</accession>
<dbReference type="PANTHER" id="PTHR11767:SF102">
    <property type="entry name" value="INWARDLY RECTIFYING POTASSIUM CHANNEL 1, ISOFORM F"/>
    <property type="match status" value="1"/>
</dbReference>
<dbReference type="Proteomes" id="UP000693970">
    <property type="component" value="Unassembled WGS sequence"/>
</dbReference>
<keyword evidence="1" id="KW-0406">Ion transport</keyword>
<feature type="region of interest" description="Disordered" evidence="2">
    <location>
        <begin position="1"/>
        <end position="31"/>
    </location>
</feature>
<gene>
    <name evidence="4" type="ORF">IV203_034979</name>
</gene>
<feature type="compositionally biased region" description="Acidic residues" evidence="2">
    <location>
        <begin position="7"/>
        <end position="17"/>
    </location>
</feature>
<feature type="transmembrane region" description="Helical" evidence="3">
    <location>
        <begin position="236"/>
        <end position="261"/>
    </location>
</feature>
<reference evidence="4" key="2">
    <citation type="submission" date="2021-04" db="EMBL/GenBank/DDBJ databases">
        <authorList>
            <person name="Podell S."/>
        </authorList>
    </citation>
    <scope>NUCLEOTIDE SEQUENCE</scope>
    <source>
        <strain evidence="4">Hildebrandi</strain>
    </source>
</reference>
<dbReference type="EMBL" id="JAGRRH010000013">
    <property type="protein sequence ID" value="KAG7359881.1"/>
    <property type="molecule type" value="Genomic_DNA"/>
</dbReference>
<keyword evidence="1" id="KW-0630">Potassium</keyword>
<dbReference type="OrthoDB" id="273257at2759"/>
<dbReference type="GO" id="GO:0005886">
    <property type="term" value="C:plasma membrane"/>
    <property type="evidence" value="ECO:0007669"/>
    <property type="project" value="TreeGrafter"/>
</dbReference>
<evidence type="ECO:0000313" key="4">
    <source>
        <dbReference type="EMBL" id="KAG7359881.1"/>
    </source>
</evidence>
<dbReference type="AlphaFoldDB" id="A0A9K3LFC7"/>
<keyword evidence="5" id="KW-1185">Reference proteome</keyword>
<feature type="region of interest" description="Disordered" evidence="2">
    <location>
        <begin position="72"/>
        <end position="93"/>
    </location>
</feature>
<keyword evidence="1" id="KW-0851">Voltage-gated channel</keyword>
<evidence type="ECO:0000313" key="5">
    <source>
        <dbReference type="Proteomes" id="UP000693970"/>
    </source>
</evidence>
<dbReference type="InterPro" id="IPR016449">
    <property type="entry name" value="K_chnl_inward-rec_Kir"/>
</dbReference>
<reference evidence="4" key="1">
    <citation type="journal article" date="2021" name="Sci. Rep.">
        <title>Diploid genomic architecture of Nitzschia inconspicua, an elite biomass production diatom.</title>
        <authorList>
            <person name="Oliver A."/>
            <person name="Podell S."/>
            <person name="Pinowska A."/>
            <person name="Traller J.C."/>
            <person name="Smith S.R."/>
            <person name="McClure R."/>
            <person name="Beliaev A."/>
            <person name="Bohutskyi P."/>
            <person name="Hill E.A."/>
            <person name="Rabines A."/>
            <person name="Zheng H."/>
            <person name="Allen L.Z."/>
            <person name="Kuo A."/>
            <person name="Grigoriev I.V."/>
            <person name="Allen A.E."/>
            <person name="Hazlebeck D."/>
            <person name="Allen E.E."/>
        </authorList>
    </citation>
    <scope>NUCLEOTIDE SEQUENCE</scope>
    <source>
        <strain evidence="4">Hildebrandi</strain>
    </source>
</reference>
<keyword evidence="1 4" id="KW-0407">Ion channel</keyword>
<feature type="transmembrane region" description="Helical" evidence="3">
    <location>
        <begin position="155"/>
        <end position="180"/>
    </location>
</feature>
<comment type="similarity">
    <text evidence="1">Belongs to the inward rectifier-type potassium channel (TC 1.A.2.1) family.</text>
</comment>
<keyword evidence="3" id="KW-0472">Membrane</keyword>
<evidence type="ECO:0000256" key="3">
    <source>
        <dbReference type="SAM" id="Phobius"/>
    </source>
</evidence>
<dbReference type="GO" id="GO:0005242">
    <property type="term" value="F:inward rectifier potassium channel activity"/>
    <property type="evidence" value="ECO:0007669"/>
    <property type="project" value="InterPro"/>
</dbReference>
<sequence length="562" mass="62982">MSHKEMSDEDGDNSIDQDETKVRTSEKISQSKGLVSPAHHFFVRNEAEARAMSLLGRIQVQLKALSRRLCCQPTKDPKSDKKKRDDENEAGDDEDEYSLQYRLEATDNTDTCFWRRLPSYFCGWGIGSGGTGVGITVNHNQRLASILHWMFRVSFIFLFAVMCTIYFVWVMIFAGFILLAGRIDQQCVRVGGDPFSEAVSQFADAFALSWTTFSTVGYGSTYPALGHENENPTNCFFITFVCCLESFMGVLYSGFCGAILFGKVLRIQSHAQVVFSDPIVIRYGSGVHQHVYNESIHEEEDLEGEKIPCPVLEFRVVNRLFAEAGGEIMDATLNCVANVDADDTDPSLRDDVGSNELQYEMSSGADGQSYVASTVDSVGGVQRNSGYVSHDSDKKRAVSLFLETLTQRNHQTVDEDPSARLVNKRTFSKMVIEAGEHPFFKRVWLGRHVLDETSPIVEPKVRRQIRQNNGNWPEHLNDYRAVRDSLRFNQILVSVNGISNVSASKVYAQKIYDSMDINVGYQFVNLLYKNTDGSLKVDTDLINDVREQCGPNAAEPLILGTD</sequence>
<organism evidence="4 5">
    <name type="scientific">Nitzschia inconspicua</name>
    <dbReference type="NCBI Taxonomy" id="303405"/>
    <lineage>
        <taxon>Eukaryota</taxon>
        <taxon>Sar</taxon>
        <taxon>Stramenopiles</taxon>
        <taxon>Ochrophyta</taxon>
        <taxon>Bacillariophyta</taxon>
        <taxon>Bacillariophyceae</taxon>
        <taxon>Bacillariophycidae</taxon>
        <taxon>Bacillariales</taxon>
        <taxon>Bacillariaceae</taxon>
        <taxon>Nitzschia</taxon>
    </lineage>
</organism>
<keyword evidence="1" id="KW-0633">Potassium transport</keyword>
<dbReference type="GO" id="GO:0034765">
    <property type="term" value="P:regulation of monoatomic ion transmembrane transport"/>
    <property type="evidence" value="ECO:0007669"/>
    <property type="project" value="TreeGrafter"/>
</dbReference>
<evidence type="ECO:0000256" key="1">
    <source>
        <dbReference type="RuleBase" id="RU003822"/>
    </source>
</evidence>
<dbReference type="PANTHER" id="PTHR11767">
    <property type="entry name" value="INWARD RECTIFIER POTASSIUM CHANNEL"/>
    <property type="match status" value="1"/>
</dbReference>
<dbReference type="GO" id="GO:0034702">
    <property type="term" value="C:monoatomic ion channel complex"/>
    <property type="evidence" value="ECO:0007669"/>
    <property type="project" value="UniProtKB-KW"/>
</dbReference>
<dbReference type="GO" id="GO:1990573">
    <property type="term" value="P:potassium ion import across plasma membrane"/>
    <property type="evidence" value="ECO:0007669"/>
    <property type="project" value="TreeGrafter"/>
</dbReference>
<feature type="compositionally biased region" description="Basic and acidic residues" evidence="2">
    <location>
        <begin position="75"/>
        <end position="86"/>
    </location>
</feature>
<keyword evidence="3" id="KW-1133">Transmembrane helix</keyword>